<dbReference type="Pfam" id="PF15928">
    <property type="entry name" value="DUF4746"/>
    <property type="match status" value="1"/>
</dbReference>
<reference evidence="3 4" key="1">
    <citation type="journal article" date="2015" name="Genome Biol. Evol.">
        <title>The genome of winter moth (Operophtera brumata) provides a genomic perspective on sexual dimorphism and phenology.</title>
        <authorList>
            <person name="Derks M.F."/>
            <person name="Smit S."/>
            <person name="Salis L."/>
            <person name="Schijlen E."/>
            <person name="Bossers A."/>
            <person name="Mateman C."/>
            <person name="Pijl A.S."/>
            <person name="de Ridder D."/>
            <person name="Groenen M.A."/>
            <person name="Visser M.E."/>
            <person name="Megens H.J."/>
        </authorList>
    </citation>
    <scope>NUCLEOTIDE SEQUENCE [LARGE SCALE GENOMIC DNA]</scope>
    <source>
        <strain evidence="3">WM2013NL</strain>
        <tissue evidence="3">Head and thorax</tissue>
    </source>
</reference>
<feature type="region of interest" description="Disordered" evidence="1">
    <location>
        <begin position="215"/>
        <end position="246"/>
    </location>
</feature>
<comment type="caution">
    <text evidence="3">The sequence shown here is derived from an EMBL/GenBank/DDBJ whole genome shotgun (WGS) entry which is preliminary data.</text>
</comment>
<dbReference type="AlphaFoldDB" id="A0A0L7LKB5"/>
<name>A0A0L7LKB5_OPEBR</name>
<evidence type="ECO:0000259" key="2">
    <source>
        <dbReference type="Pfam" id="PF15928"/>
    </source>
</evidence>
<evidence type="ECO:0000313" key="3">
    <source>
        <dbReference type="EMBL" id="KOB75799.1"/>
    </source>
</evidence>
<organism evidence="3 4">
    <name type="scientific">Operophtera brumata</name>
    <name type="common">Winter moth</name>
    <name type="synonym">Phalaena brumata</name>
    <dbReference type="NCBI Taxonomy" id="104452"/>
    <lineage>
        <taxon>Eukaryota</taxon>
        <taxon>Metazoa</taxon>
        <taxon>Ecdysozoa</taxon>
        <taxon>Arthropoda</taxon>
        <taxon>Hexapoda</taxon>
        <taxon>Insecta</taxon>
        <taxon>Pterygota</taxon>
        <taxon>Neoptera</taxon>
        <taxon>Endopterygota</taxon>
        <taxon>Lepidoptera</taxon>
        <taxon>Glossata</taxon>
        <taxon>Ditrysia</taxon>
        <taxon>Geometroidea</taxon>
        <taxon>Geometridae</taxon>
        <taxon>Larentiinae</taxon>
        <taxon>Operophtera</taxon>
    </lineage>
</organism>
<feature type="compositionally biased region" description="Acidic residues" evidence="1">
    <location>
        <begin position="223"/>
        <end position="246"/>
    </location>
</feature>
<accession>A0A0L7LKB5</accession>
<dbReference type="Proteomes" id="UP000037510">
    <property type="component" value="Unassembled WGS sequence"/>
</dbReference>
<protein>
    <recommendedName>
        <fullName evidence="2">DUF4746 domain-containing protein</fullName>
    </recommendedName>
</protein>
<sequence length="246" mass="28108">MPWRLLMACHVLYAGDAPLNEASLLQLLSLPALAICFRLLDTDKHFVSLSRRILYEELPVYDDDKPAQDQPPRMTAFERYRTYSPTREELMENRRRQKIQEKRLARKAIVDALEAQRVMKEQRRLELLKSGELPDVYVEEEEEENADEYLPPPGLLIPGFYSPPNDVAKSNGLAILFPKVPLYYVTPEPEFLPPHVLVMLEISKRYKAVEAITPYKQARAGDYDDDDDDDGGGGDDDDDDGGGDEH</sequence>
<gene>
    <name evidence="3" type="ORF">OBRU01_06849</name>
</gene>
<evidence type="ECO:0000313" key="4">
    <source>
        <dbReference type="Proteomes" id="UP000037510"/>
    </source>
</evidence>
<keyword evidence="4" id="KW-1185">Reference proteome</keyword>
<dbReference type="InterPro" id="IPR031827">
    <property type="entry name" value="DUF4746"/>
</dbReference>
<feature type="domain" description="DUF4746" evidence="2">
    <location>
        <begin position="33"/>
        <end position="216"/>
    </location>
</feature>
<dbReference type="EMBL" id="JTDY01000808">
    <property type="protein sequence ID" value="KOB75799.1"/>
    <property type="molecule type" value="Genomic_DNA"/>
</dbReference>
<proteinExistence type="predicted"/>
<evidence type="ECO:0000256" key="1">
    <source>
        <dbReference type="SAM" id="MobiDB-lite"/>
    </source>
</evidence>